<dbReference type="RefSeq" id="WP_006990151.1">
    <property type="nucleotide sequence ID" value="NZ_JH594606.1"/>
</dbReference>
<dbReference type="InterPro" id="IPR036388">
    <property type="entry name" value="WH-like_DNA-bd_sf"/>
</dbReference>
<name>H2BUG7_GILLR</name>
<dbReference type="PROSITE" id="PS51063">
    <property type="entry name" value="HTH_CRP_2"/>
    <property type="match status" value="1"/>
</dbReference>
<evidence type="ECO:0000259" key="7">
    <source>
        <dbReference type="PROSITE" id="PS50042"/>
    </source>
</evidence>
<evidence type="ECO:0000256" key="1">
    <source>
        <dbReference type="ARBA" id="ARBA00022553"/>
    </source>
</evidence>
<dbReference type="GO" id="GO:0005829">
    <property type="term" value="C:cytosol"/>
    <property type="evidence" value="ECO:0007669"/>
    <property type="project" value="TreeGrafter"/>
</dbReference>
<dbReference type="Proteomes" id="UP000003844">
    <property type="component" value="Unassembled WGS sequence"/>
</dbReference>
<evidence type="ECO:0000256" key="3">
    <source>
        <dbReference type="ARBA" id="ARBA00023015"/>
    </source>
</evidence>
<dbReference type="PANTHER" id="PTHR48111">
    <property type="entry name" value="REGULATOR OF RPOS"/>
    <property type="match status" value="1"/>
</dbReference>
<evidence type="ECO:0000313" key="11">
    <source>
        <dbReference type="Proteomes" id="UP000003844"/>
    </source>
</evidence>
<evidence type="ECO:0000313" key="10">
    <source>
        <dbReference type="EMBL" id="EHQ03845.1"/>
    </source>
</evidence>
<dbReference type="SUPFAM" id="SSF46785">
    <property type="entry name" value="Winged helix' DNA-binding domain"/>
    <property type="match status" value="1"/>
</dbReference>
<keyword evidence="1 6" id="KW-0597">Phosphoprotein</keyword>
<feature type="modified residue" description="4-aspartylphosphate" evidence="6">
    <location>
        <position position="52"/>
    </location>
</feature>
<dbReference type="Pfam" id="PF13545">
    <property type="entry name" value="HTH_Crp_2"/>
    <property type="match status" value="1"/>
</dbReference>
<sequence>MKTVLLIEDDKLLRENTTEILQLSHYNVLAAENGKSGVKIAIQNRPDIIVCDIMMPKWDGYKVFNVLNRKETTKRIPFIFMSAKSEERDIRTGMNLGADDYISKPFKESDLLNSIDSRLKKLAFVRGIPKQQTTDPAENKMASLSEFKTYIKSLGDDIILSKNKLVYKEQKNANYVYLTEKGMVKNYRMDEYGKELITGLYKSGDLFGFYSFNNPARYSETATALEDGLAYRISNLHFREILSHNPLLTMELAELLSDNLTTLKSHLLEMAYASVLKKTSNTILKFAAKMQDNQHDSINISRSDLASVAGISTESLIRSLSLLKKDRLIDIDGRNIKILNLQKLYLVK</sequence>
<keyword evidence="3" id="KW-0805">Transcription regulation</keyword>
<dbReference type="CDD" id="cd17574">
    <property type="entry name" value="REC_OmpR"/>
    <property type="match status" value="1"/>
</dbReference>
<dbReference type="Gene3D" id="1.10.10.10">
    <property type="entry name" value="Winged helix-like DNA-binding domain superfamily/Winged helix DNA-binding domain"/>
    <property type="match status" value="1"/>
</dbReference>
<evidence type="ECO:0000256" key="4">
    <source>
        <dbReference type="ARBA" id="ARBA00023125"/>
    </source>
</evidence>
<dbReference type="InterPro" id="IPR000595">
    <property type="entry name" value="cNMP-bd_dom"/>
</dbReference>
<proteinExistence type="predicted"/>
<dbReference type="OrthoDB" id="9127033at2"/>
<dbReference type="PROSITE" id="PS50110">
    <property type="entry name" value="RESPONSE_REGULATORY"/>
    <property type="match status" value="1"/>
</dbReference>
<dbReference type="GO" id="GO:0006355">
    <property type="term" value="P:regulation of DNA-templated transcription"/>
    <property type="evidence" value="ECO:0007669"/>
    <property type="project" value="InterPro"/>
</dbReference>
<dbReference type="AlphaFoldDB" id="H2BUG7"/>
<keyword evidence="11" id="KW-1185">Reference proteome</keyword>
<dbReference type="eggNOG" id="COG0745">
    <property type="taxonomic scope" value="Bacteria"/>
</dbReference>
<dbReference type="SUPFAM" id="SSF52172">
    <property type="entry name" value="CheY-like"/>
    <property type="match status" value="1"/>
</dbReference>
<feature type="domain" description="HTH crp-type" evidence="9">
    <location>
        <begin position="273"/>
        <end position="342"/>
    </location>
</feature>
<keyword evidence="5" id="KW-0804">Transcription</keyword>
<dbReference type="InterPro" id="IPR001789">
    <property type="entry name" value="Sig_transdc_resp-reg_receiver"/>
</dbReference>
<keyword evidence="4" id="KW-0238">DNA-binding</keyword>
<dbReference type="EMBL" id="JH594606">
    <property type="protein sequence ID" value="EHQ03845.1"/>
    <property type="molecule type" value="Genomic_DNA"/>
</dbReference>
<feature type="domain" description="Response regulatory" evidence="8">
    <location>
        <begin position="3"/>
        <end position="119"/>
    </location>
</feature>
<dbReference type="InterPro" id="IPR011006">
    <property type="entry name" value="CheY-like_superfamily"/>
</dbReference>
<feature type="domain" description="Cyclic nucleotide-binding" evidence="7">
    <location>
        <begin position="160"/>
        <end position="259"/>
    </location>
</feature>
<dbReference type="Gene3D" id="3.40.50.2300">
    <property type="match status" value="1"/>
</dbReference>
<keyword evidence="2" id="KW-0902">Two-component regulatory system</keyword>
<organism evidence="10 11">
    <name type="scientific">Gillisia limnaea (strain DSM 15749 / LMG 21470 / R-8282)</name>
    <dbReference type="NCBI Taxonomy" id="865937"/>
    <lineage>
        <taxon>Bacteria</taxon>
        <taxon>Pseudomonadati</taxon>
        <taxon>Bacteroidota</taxon>
        <taxon>Flavobacteriia</taxon>
        <taxon>Flavobacteriales</taxon>
        <taxon>Flavobacteriaceae</taxon>
        <taxon>Gillisia</taxon>
    </lineage>
</organism>
<dbReference type="eggNOG" id="COG0664">
    <property type="taxonomic scope" value="Bacteria"/>
</dbReference>
<dbReference type="InterPro" id="IPR014710">
    <property type="entry name" value="RmlC-like_jellyroll"/>
</dbReference>
<evidence type="ECO:0000259" key="9">
    <source>
        <dbReference type="PROSITE" id="PS51063"/>
    </source>
</evidence>
<dbReference type="SUPFAM" id="SSF51206">
    <property type="entry name" value="cAMP-binding domain-like"/>
    <property type="match status" value="1"/>
</dbReference>
<evidence type="ECO:0000259" key="8">
    <source>
        <dbReference type="PROSITE" id="PS50110"/>
    </source>
</evidence>
<dbReference type="InterPro" id="IPR036390">
    <property type="entry name" value="WH_DNA-bd_sf"/>
</dbReference>
<reference evidence="11" key="1">
    <citation type="journal article" date="2012" name="Stand. Genomic Sci.">
        <title>Genome sequence of the Antarctic rhodopsins-containing flavobacterium Gillisia limnaea type strain (R-8282(T)).</title>
        <authorList>
            <person name="Riedel T."/>
            <person name="Held B."/>
            <person name="Nolan M."/>
            <person name="Lucas S."/>
            <person name="Lapidus A."/>
            <person name="Tice H."/>
            <person name="Del Rio T.G."/>
            <person name="Cheng J.F."/>
            <person name="Han C."/>
            <person name="Tapia R."/>
            <person name="Goodwin L.A."/>
            <person name="Pitluck S."/>
            <person name="Liolios K."/>
            <person name="Mavromatis K."/>
            <person name="Pagani I."/>
            <person name="Ivanova N."/>
            <person name="Mikhailova N."/>
            <person name="Pati A."/>
            <person name="Chen A."/>
            <person name="Palaniappan K."/>
            <person name="Land M."/>
            <person name="Rohde M."/>
            <person name="Tindall B.J."/>
            <person name="Detter J.C."/>
            <person name="Goker M."/>
            <person name="Bristow J."/>
            <person name="Eisen J.A."/>
            <person name="Markowitz V."/>
            <person name="Hugenholtz P."/>
            <person name="Kyrpides N.C."/>
            <person name="Klenk H.P."/>
            <person name="Woyke T."/>
        </authorList>
    </citation>
    <scope>NUCLEOTIDE SEQUENCE [LARGE SCALE GENOMIC DNA]</scope>
    <source>
        <strain evidence="11">DSM 15749 / LMG 21470 / R-8282</strain>
    </source>
</reference>
<dbReference type="SMART" id="SM00448">
    <property type="entry name" value="REC"/>
    <property type="match status" value="1"/>
</dbReference>
<accession>H2BUG7</accession>
<dbReference type="Pfam" id="PF00072">
    <property type="entry name" value="Response_reg"/>
    <property type="match status" value="1"/>
</dbReference>
<dbReference type="GO" id="GO:0032993">
    <property type="term" value="C:protein-DNA complex"/>
    <property type="evidence" value="ECO:0007669"/>
    <property type="project" value="TreeGrafter"/>
</dbReference>
<dbReference type="InterPro" id="IPR018490">
    <property type="entry name" value="cNMP-bd_dom_sf"/>
</dbReference>
<evidence type="ECO:0000256" key="5">
    <source>
        <dbReference type="ARBA" id="ARBA00023163"/>
    </source>
</evidence>
<gene>
    <name evidence="10" type="ORF">Gilli_3238</name>
</gene>
<dbReference type="GO" id="GO:0000156">
    <property type="term" value="F:phosphorelay response regulator activity"/>
    <property type="evidence" value="ECO:0007669"/>
    <property type="project" value="TreeGrafter"/>
</dbReference>
<dbReference type="PROSITE" id="PS50042">
    <property type="entry name" value="CNMP_BINDING_3"/>
    <property type="match status" value="1"/>
</dbReference>
<evidence type="ECO:0000256" key="6">
    <source>
        <dbReference type="PROSITE-ProRule" id="PRU00169"/>
    </source>
</evidence>
<dbReference type="GO" id="GO:0000976">
    <property type="term" value="F:transcription cis-regulatory region binding"/>
    <property type="evidence" value="ECO:0007669"/>
    <property type="project" value="TreeGrafter"/>
</dbReference>
<dbReference type="HOGENOM" id="CLU_000445_70_2_10"/>
<evidence type="ECO:0000256" key="2">
    <source>
        <dbReference type="ARBA" id="ARBA00023012"/>
    </source>
</evidence>
<protein>
    <submittedName>
        <fullName evidence="10">Transcriptional regulator, Crp/Fnr family</fullName>
    </submittedName>
</protein>
<dbReference type="CDD" id="cd00038">
    <property type="entry name" value="CAP_ED"/>
    <property type="match status" value="1"/>
</dbReference>
<dbReference type="InterPro" id="IPR012318">
    <property type="entry name" value="HTH_CRP"/>
</dbReference>
<dbReference type="InterPro" id="IPR039420">
    <property type="entry name" value="WalR-like"/>
</dbReference>
<dbReference type="Pfam" id="PF00027">
    <property type="entry name" value="cNMP_binding"/>
    <property type="match status" value="1"/>
</dbReference>
<dbReference type="Gene3D" id="2.60.120.10">
    <property type="entry name" value="Jelly Rolls"/>
    <property type="match status" value="1"/>
</dbReference>
<dbReference type="STRING" id="865937.Gilli_3238"/>
<dbReference type="PANTHER" id="PTHR48111:SF4">
    <property type="entry name" value="DNA-BINDING DUAL TRANSCRIPTIONAL REGULATOR OMPR"/>
    <property type="match status" value="1"/>
</dbReference>